<proteinExistence type="predicted"/>
<dbReference type="InterPro" id="IPR000772">
    <property type="entry name" value="Ricin_B_lectin"/>
</dbReference>
<dbReference type="Gene3D" id="2.180.10.10">
    <property type="entry name" value="RHS repeat-associated core"/>
    <property type="match status" value="1"/>
</dbReference>
<dbReference type="NCBIfam" id="TIGR01643">
    <property type="entry name" value="YD_repeat_2x"/>
    <property type="match status" value="1"/>
</dbReference>
<protein>
    <submittedName>
        <fullName evidence="4">Uncharacterized protein</fullName>
    </submittedName>
</protein>
<sequence>MTPAAGTEFTQVGTLPVSIGKVENTGTAPTGTWSAAVSDRAKTEAAGVDGAMIKITPPADAVNPVDVALDYSKFEDLYGTEWASRLKLRQFPACFLVTPELPECSVSTDVPSVNEPGKKRVIATVNPTAAPVQGMHTMTAGSAEVALVASDGAAGAGGSYKATSLSASGKWTAGGSGGGFSWTYPLNVPPAPAGPTPSIAFSYSSQSVDGRTSVTNGQASWIGDGWDYNPGFIERRYRTCSDDLKPTGTGKPNNDNTADKKKGDLCWAGDNVVLSLGGSITELVRDAATGKWVPASDDGSRVELKTGENNGNGARNDEYWVVTTRDGTRYHYGRHNVGTHGDGTSPENITDSVFTVPVFGNHPGEPCYTTVYANSSCRQAWRWNLDYVEDIHGNAMVIDWKKEENRYAKNEKYTETNADKVGYTRGGYPVRILYGLRAGNLSGAPAGRVEFGVEQRCFPEVTNCDNSQFGTKNALGWWDTPSSLNCKMAATRCDIASPTFWSRMRLAKVSTYAQRTEGSTALTKVDQWVLEQSLPAHRTDTSPPLWLKSITRTGYSPTNSEHGEVLPSVSFVANGKDMPNRVVKPTDPVTGKPDAAPDFDRQRIETIRTETGGDIHVTYSAPCALGTTVPDPAKNTSRCFPVRWSADPDLAPEKTPIEVFNKYVVESVAEKDRVAQRPDVVTTYTYEGGAAWVKEDDELSKPELRTYSQWRGYGSVLTTTGETEKTGTPTATEKSQTRTRYFRGLSTDAAKVTVKDWTGTEDLGEDKPRFQGQTAETITYTKAGGGDEDIENRHFTRPWESGTPTATRARIDDAGRKVEAYRQGIERTIEVQAVSGGKSRMVRTGHTYDTAYGLLQSTHTEVKEKTGSADSVTVKQSCSKPTYVHNTASNLIGLPAEVRETTGDCTEAGTTGGTVLSAARTSYDAVNAFGTAPTKGLPYQVDSLDGAGTGWITSGRSEYDALGRTVKTYDALGNPSTTAFSPPTGPAFTVTATNALGHTVSTKLDPARGSVLEATDANGRKVTTQYDELGRTKEVRTPSQKATDKSAYTFDYQIKENKTPAVTTRALKDDGTYSTSIAIYDGLLRPRQTQSEGPGGSLVVTDTLYSANGTVYQTNNAYLADDSLKTELFVPKSDTEIHNSTQTAYDGLGRAVRTTTVKKGTAKHSAITQYGGDWTLTRSAMSPTGATPLPGSRAVKTSTDALDRTTMVEHYTSTAAEDVNPSLLENPATTKTKYEYDVRGKLAKVTDPAGNNWTYVYDARGRMTSSTDPDMGTSTFAYNNLDQQTSATNVSGYAQHTKYDVLGRKTELRNDNPTTGWLVASWTYDTLPGAKGQPVSATRNWGDGGFYTSAVTGYDSEYRPTGSKITIPDLPNAQTTKGLAGTYTYSATYTPTGKVQSTTLPATVGGLASEKLITRYNKDGMVQTMSGLTWYTADTIYSPFGEVIRTATGNAPHRVWTNNIHDPHTGRVTTAESHRETRDPYSTSTLLSSLTYTYDTVGNPTSITDAQPDARPTATKDSPLLVDRQCYTYNNIGQLTRAWTGKSAGCPTSPAGPARSEVGSALPGDAYWQDYEFDAIGNRTKLTDRDPADSNLDDVTAYEYGVAQAGGAQPPVKKQPHALAKVNKTTKTPGSTIDSLSTYTYDQAGNTKTRTIGGDTQTLNWDRRNKLQSATTPGSIGSVAVTGLAGKCLDVQDGQSTDSTPVQLLTCNETKPQQWRLTGDTLQALGKCLTADGNKARLYACDGRATQKFTYNATHKSLVTATNQCLTVPNDNPADGNDLDLYTCASPPPTPAQQWNFGNSTSYLYDASGNRVIQETGSARTLYLGETEITVNKAGQAIDAVRYYSTPGAPTTIRRTGGKSAGHTLSQQLTDHHNTATISVEQKDGQAVTRRKTDPYGNPRGSQPSNWPGDRTFLGVGTDDNTTGLTHIGAREYEPSTGRFISVDPILDITDPLQMNGYTYSRGNPITNWDPTGLKDDNCAYHSNCTANGGTLDEEDPPPCGIFCSMGNSNNGPPSPPNNAKMGGKPQGYYKTTGICGRGKCKKTWVDKPKGTNRDYVGGLLLGGIQGLTLGCRELTPSGWASCGQTTAVEDYGVNPDTGSFNEGFGLGGTVGSFVPGPKIIRPGKGSAPVPCLNSFIAGTAVLLADGTSKPIEELTTDDEVLATDPETGETAGKNITATIYTKDDKKYVDVSIQTDDGIKTITTTDHHPFWSESDQTWKDAGDLKTGTTLRTDEGTAATIVQTRTYRAVNETYNLTVADLHTYYVLAGTTPVLVHNISPEQCRLAVREMDHVTSGVLDIQVDVVPFGSGGRGSGGFVDDMGGRVPGMTSSNYHHAEMQAAAYMRRNEIGRGVLYINHPDGVCQFCNGSAYTRPGGPPVNPIEDALPEGAKMWVYDRDGRFLGKFTGNSR</sequence>
<feature type="domain" description="Ricin B lectin" evidence="3">
    <location>
        <begin position="1677"/>
        <end position="1798"/>
    </location>
</feature>
<dbReference type="NCBIfam" id="TIGR03696">
    <property type="entry name" value="Rhs_assc_core"/>
    <property type="match status" value="1"/>
</dbReference>
<dbReference type="SMART" id="SM00306">
    <property type="entry name" value="HintN"/>
    <property type="match status" value="1"/>
</dbReference>
<evidence type="ECO:0000256" key="1">
    <source>
        <dbReference type="SAM" id="MobiDB-lite"/>
    </source>
</evidence>
<dbReference type="CDD" id="cd00081">
    <property type="entry name" value="Hint"/>
    <property type="match status" value="1"/>
</dbReference>
<dbReference type="SMART" id="SM00458">
    <property type="entry name" value="RICIN"/>
    <property type="match status" value="1"/>
</dbReference>
<feature type="region of interest" description="Disordered" evidence="1">
    <location>
        <begin position="783"/>
        <end position="806"/>
    </location>
</feature>
<dbReference type="Pfam" id="PF07591">
    <property type="entry name" value="PT-HINT"/>
    <property type="match status" value="1"/>
</dbReference>
<dbReference type="InterPro" id="IPR050708">
    <property type="entry name" value="T6SS_VgrG/RHS"/>
</dbReference>
<dbReference type="EMBL" id="MEHK01000001">
    <property type="protein sequence ID" value="OEJ35333.1"/>
    <property type="molecule type" value="Genomic_DNA"/>
</dbReference>
<dbReference type="Pfam" id="PF00652">
    <property type="entry name" value="Ricin_B_lectin"/>
    <property type="match status" value="1"/>
</dbReference>
<dbReference type="PANTHER" id="PTHR32305">
    <property type="match status" value="1"/>
</dbReference>
<dbReference type="InterPro" id="IPR030934">
    <property type="entry name" value="Intein_C"/>
</dbReference>
<dbReference type="PROSITE" id="PS50231">
    <property type="entry name" value="RICIN_B_LECTIN"/>
    <property type="match status" value="1"/>
</dbReference>
<dbReference type="PANTHER" id="PTHR32305:SF17">
    <property type="entry name" value="TRNA NUCLEASE WAPA"/>
    <property type="match status" value="1"/>
</dbReference>
<feature type="region of interest" description="Disordered" evidence="1">
    <location>
        <begin position="1455"/>
        <end position="1482"/>
    </location>
</feature>
<feature type="region of interest" description="Disordered" evidence="1">
    <location>
        <begin position="577"/>
        <end position="597"/>
    </location>
</feature>
<accession>A0A1E5Q0Q5</accession>
<comment type="caution">
    <text evidence="4">The sequence shown here is derived from an EMBL/GenBank/DDBJ whole genome shotgun (WGS) entry which is preliminary data.</text>
</comment>
<evidence type="ECO:0000313" key="4">
    <source>
        <dbReference type="EMBL" id="OEJ35333.1"/>
    </source>
</evidence>
<dbReference type="InterPro" id="IPR006530">
    <property type="entry name" value="YD"/>
</dbReference>
<evidence type="ECO:0000259" key="2">
    <source>
        <dbReference type="SMART" id="SM00306"/>
    </source>
</evidence>
<dbReference type="InterPro" id="IPR035992">
    <property type="entry name" value="Ricin_B-like_lectins"/>
</dbReference>
<dbReference type="SUPFAM" id="SSF51294">
    <property type="entry name" value="Hedgehog/intein (Hint) domain"/>
    <property type="match status" value="1"/>
</dbReference>
<keyword evidence="5" id="KW-1185">Reference proteome</keyword>
<feature type="region of interest" description="Disordered" evidence="1">
    <location>
        <begin position="1882"/>
        <end position="1910"/>
    </location>
</feature>
<dbReference type="InterPro" id="IPR022385">
    <property type="entry name" value="Rhs_assc_core"/>
</dbReference>
<dbReference type="Gene3D" id="2.170.16.10">
    <property type="entry name" value="Hedgehog/Intein (Hint) domain"/>
    <property type="match status" value="1"/>
</dbReference>
<name>A0A1E5Q0Q5_9ACTN</name>
<evidence type="ECO:0000259" key="3">
    <source>
        <dbReference type="SMART" id="SM00458"/>
    </source>
</evidence>
<dbReference type="SUPFAM" id="SSF50370">
    <property type="entry name" value="Ricin B-like lectins"/>
    <property type="match status" value="1"/>
</dbReference>
<gene>
    <name evidence="4" type="ORF">BGK67_32185</name>
</gene>
<dbReference type="Proteomes" id="UP000095705">
    <property type="component" value="Unassembled WGS sequence"/>
</dbReference>
<dbReference type="Pfam" id="PF05593">
    <property type="entry name" value="RHS_repeat"/>
    <property type="match status" value="1"/>
</dbReference>
<evidence type="ECO:0000313" key="5">
    <source>
        <dbReference type="Proteomes" id="UP000095705"/>
    </source>
</evidence>
<dbReference type="Gene3D" id="2.80.10.50">
    <property type="match status" value="1"/>
</dbReference>
<feature type="domain" description="Hint" evidence="2">
    <location>
        <begin position="2133"/>
        <end position="2234"/>
    </location>
</feature>
<dbReference type="InterPro" id="IPR003587">
    <property type="entry name" value="Hint_dom_N"/>
</dbReference>
<dbReference type="InterPro" id="IPR036844">
    <property type="entry name" value="Hint_dom_sf"/>
</dbReference>
<dbReference type="InterPro" id="IPR031325">
    <property type="entry name" value="RHS_repeat"/>
</dbReference>
<organism evidence="4 5">
    <name type="scientific">Streptomyces subrutilus</name>
    <dbReference type="NCBI Taxonomy" id="36818"/>
    <lineage>
        <taxon>Bacteria</taxon>
        <taxon>Bacillati</taxon>
        <taxon>Actinomycetota</taxon>
        <taxon>Actinomycetes</taxon>
        <taxon>Kitasatosporales</taxon>
        <taxon>Streptomycetaceae</taxon>
        <taxon>Streptomyces</taxon>
    </lineage>
</organism>
<reference evidence="4 5" key="1">
    <citation type="submission" date="2016-08" db="EMBL/GenBank/DDBJ databases">
        <title>The complete genome of Streptomyces subrutilus 10-1-1.</title>
        <authorList>
            <person name="Chen X."/>
        </authorList>
    </citation>
    <scope>NUCLEOTIDE SEQUENCE [LARGE SCALE GENOMIC DNA]</scope>
    <source>
        <strain evidence="4 5">10-1-1</strain>
    </source>
</reference>
<dbReference type="NCBIfam" id="TIGR01443">
    <property type="entry name" value="intein_Cterm"/>
    <property type="match status" value="1"/>
</dbReference>
<dbReference type="STRING" id="36818.BGK67_32185"/>